<sequence>MAAASADAPVYYTVQKKRWDYSIAPIAITITTSPPAIVISGHLIHELMNRLFKKLERENPPDVCPLGVGCEEHSRDPDAHIRRHEETEEWRSYFTCDPSPRVVRSADGLEITVSDKYDNVTVYTAVPLKIVSDIDSIEFD</sequence>
<accession>A0A6C0JW60</accession>
<protein>
    <submittedName>
        <fullName evidence="2">Uncharacterized protein</fullName>
    </submittedName>
</protein>
<organism evidence="2">
    <name type="scientific">viral metagenome</name>
    <dbReference type="NCBI Taxonomy" id="1070528"/>
    <lineage>
        <taxon>unclassified sequences</taxon>
        <taxon>metagenomes</taxon>
        <taxon>organismal metagenomes</taxon>
    </lineage>
</organism>
<keyword evidence="1" id="KW-0812">Transmembrane</keyword>
<evidence type="ECO:0000256" key="1">
    <source>
        <dbReference type="SAM" id="Phobius"/>
    </source>
</evidence>
<reference evidence="2" key="1">
    <citation type="journal article" date="2020" name="Nature">
        <title>Giant virus diversity and host interactions through global metagenomics.</title>
        <authorList>
            <person name="Schulz F."/>
            <person name="Roux S."/>
            <person name="Paez-Espino D."/>
            <person name="Jungbluth S."/>
            <person name="Walsh D.A."/>
            <person name="Denef V.J."/>
            <person name="McMahon K.D."/>
            <person name="Konstantinidis K.T."/>
            <person name="Eloe-Fadrosh E.A."/>
            <person name="Kyrpides N.C."/>
            <person name="Woyke T."/>
        </authorList>
    </citation>
    <scope>NUCLEOTIDE SEQUENCE</scope>
    <source>
        <strain evidence="2">GVMAG-S-1101164-164</strain>
    </source>
</reference>
<keyword evidence="1" id="KW-1133">Transmembrane helix</keyword>
<name>A0A6C0JW60_9ZZZZ</name>
<feature type="transmembrane region" description="Helical" evidence="1">
    <location>
        <begin position="23"/>
        <end position="44"/>
    </location>
</feature>
<keyword evidence="1" id="KW-0472">Membrane</keyword>
<proteinExistence type="predicted"/>
<dbReference type="EMBL" id="MN740745">
    <property type="protein sequence ID" value="QHU09749.1"/>
    <property type="molecule type" value="Genomic_DNA"/>
</dbReference>
<evidence type="ECO:0000313" key="2">
    <source>
        <dbReference type="EMBL" id="QHU09749.1"/>
    </source>
</evidence>
<dbReference type="AlphaFoldDB" id="A0A6C0JW60"/>